<protein>
    <submittedName>
        <fullName evidence="1">Uncharacterized protein</fullName>
    </submittedName>
</protein>
<dbReference type="EMBL" id="FNRL01000032">
    <property type="protein sequence ID" value="SEB03981.1"/>
    <property type="molecule type" value="Genomic_DNA"/>
</dbReference>
<dbReference type="AlphaFoldDB" id="A0A1H4G3T4"/>
<sequence length="52" mass="5868">MAKRIIKYKSSLFQQEVNLIIDSKSSGIDLKKIAPEKQAKVNEALRGIKLPK</sequence>
<dbReference type="STRING" id="408074.SAMN05660909_04899"/>
<evidence type="ECO:0000313" key="1">
    <source>
        <dbReference type="EMBL" id="SEB03981.1"/>
    </source>
</evidence>
<keyword evidence="2" id="KW-1185">Reference proteome</keyword>
<dbReference type="RefSeq" id="WP_168927974.1">
    <property type="nucleotide sequence ID" value="NZ_BKAT01000052.1"/>
</dbReference>
<name>A0A1H4G3T4_9BACT</name>
<reference evidence="2" key="1">
    <citation type="submission" date="2016-10" db="EMBL/GenBank/DDBJ databases">
        <authorList>
            <person name="Varghese N."/>
            <person name="Submissions S."/>
        </authorList>
    </citation>
    <scope>NUCLEOTIDE SEQUENCE [LARGE SCALE GENOMIC DNA]</scope>
    <source>
        <strain evidence="2">DSM 23920</strain>
    </source>
</reference>
<dbReference type="Proteomes" id="UP000199656">
    <property type="component" value="Unassembled WGS sequence"/>
</dbReference>
<gene>
    <name evidence="1" type="ORF">SAMN05660909_04899</name>
</gene>
<organism evidence="1 2">
    <name type="scientific">Chitinophaga terrae</name>
    <name type="common">ex Kim and Jung 2007</name>
    <dbReference type="NCBI Taxonomy" id="408074"/>
    <lineage>
        <taxon>Bacteria</taxon>
        <taxon>Pseudomonadati</taxon>
        <taxon>Bacteroidota</taxon>
        <taxon>Chitinophagia</taxon>
        <taxon>Chitinophagales</taxon>
        <taxon>Chitinophagaceae</taxon>
        <taxon>Chitinophaga</taxon>
    </lineage>
</organism>
<evidence type="ECO:0000313" key="2">
    <source>
        <dbReference type="Proteomes" id="UP000199656"/>
    </source>
</evidence>
<proteinExistence type="predicted"/>
<accession>A0A1H4G3T4</accession>